<evidence type="ECO:0000256" key="2">
    <source>
        <dbReference type="ARBA" id="ARBA00022737"/>
    </source>
</evidence>
<organism evidence="6 7">
    <name type="scientific">Orchesella dallaii</name>
    <dbReference type="NCBI Taxonomy" id="48710"/>
    <lineage>
        <taxon>Eukaryota</taxon>
        <taxon>Metazoa</taxon>
        <taxon>Ecdysozoa</taxon>
        <taxon>Arthropoda</taxon>
        <taxon>Hexapoda</taxon>
        <taxon>Collembola</taxon>
        <taxon>Entomobryomorpha</taxon>
        <taxon>Entomobryoidea</taxon>
        <taxon>Orchesellidae</taxon>
        <taxon>Orchesellinae</taxon>
        <taxon>Orchesella</taxon>
    </lineage>
</organism>
<dbReference type="InterPro" id="IPR018252">
    <property type="entry name" value="Annexin_repeat_CS"/>
</dbReference>
<evidence type="ECO:0000256" key="4">
    <source>
        <dbReference type="RuleBase" id="RU003540"/>
    </source>
</evidence>
<dbReference type="Proteomes" id="UP001642540">
    <property type="component" value="Unassembled WGS sequence"/>
</dbReference>
<gene>
    <name evidence="6" type="ORF">ODALV1_LOCUS20693</name>
</gene>
<keyword evidence="5" id="KW-0732">Signal</keyword>
<evidence type="ECO:0000256" key="1">
    <source>
        <dbReference type="ARBA" id="ARBA00007831"/>
    </source>
</evidence>
<name>A0ABP1RAM7_9HEXA</name>
<feature type="signal peptide" evidence="5">
    <location>
        <begin position="1"/>
        <end position="27"/>
    </location>
</feature>
<dbReference type="SUPFAM" id="SSF47874">
    <property type="entry name" value="Annexin"/>
    <property type="match status" value="1"/>
</dbReference>
<dbReference type="PANTHER" id="PTHR10502:SF102">
    <property type="entry name" value="ANNEXIN B11"/>
    <property type="match status" value="1"/>
</dbReference>
<keyword evidence="2 4" id="KW-0677">Repeat</keyword>
<dbReference type="SMART" id="SM00335">
    <property type="entry name" value="ANX"/>
    <property type="match status" value="4"/>
</dbReference>
<protein>
    <recommendedName>
        <fullName evidence="4">Annexin</fullName>
    </recommendedName>
</protein>
<dbReference type="InterPro" id="IPR037104">
    <property type="entry name" value="Annexin_sf"/>
</dbReference>
<proteinExistence type="inferred from homology"/>
<sequence length="357" mass="40437">MVYSRTPWNLPTLILIVALLKWAHVCGNPTIITYSPFNASVDAAILRSAMNQVGTDEQKIISIVTKRTLKQRLQIISEYDKRFKMKLETELKMEVGGNLFELLHALFQTKPAFYAESIHKAVSRFGPDDQALIDQIFCCLETFKIDKVGQDYKKQYSRDLKVDVKKDVSGDYATLLEALIQGKRRNSTSFHKNVNNSIKIAKELVKTGRKGSGIWLGSEVNPIIKTFSECSYKELAEISNEYLKLTNRPLATLFKSKSTGNFQSLLLKILSYAESPINHFALILKSALEQTPNVNLYKDIHRCRAVIRVLVTRSEVDLMDIEERYSVTANKSLAADVKAATVSYFQKACLNIIRGNR</sequence>
<reference evidence="6 7" key="1">
    <citation type="submission" date="2024-08" db="EMBL/GenBank/DDBJ databases">
        <authorList>
            <person name="Cucini C."/>
            <person name="Frati F."/>
        </authorList>
    </citation>
    <scope>NUCLEOTIDE SEQUENCE [LARGE SCALE GENOMIC DNA]</scope>
</reference>
<keyword evidence="3 4" id="KW-0041">Annexin</keyword>
<dbReference type="InterPro" id="IPR018502">
    <property type="entry name" value="Annexin_repeat"/>
</dbReference>
<feature type="chain" id="PRO_5045163291" description="Annexin" evidence="5">
    <location>
        <begin position="28"/>
        <end position="357"/>
    </location>
</feature>
<dbReference type="PRINTS" id="PR00196">
    <property type="entry name" value="ANNEXIN"/>
</dbReference>
<keyword evidence="4" id="KW-0111">Calcium/phospholipid-binding</keyword>
<evidence type="ECO:0000256" key="5">
    <source>
        <dbReference type="SAM" id="SignalP"/>
    </source>
</evidence>
<keyword evidence="7" id="KW-1185">Reference proteome</keyword>
<comment type="similarity">
    <text evidence="1 4">Belongs to the annexin family.</text>
</comment>
<dbReference type="EMBL" id="CAXLJM020000068">
    <property type="protein sequence ID" value="CAL8124620.1"/>
    <property type="molecule type" value="Genomic_DNA"/>
</dbReference>
<dbReference type="PANTHER" id="PTHR10502">
    <property type="entry name" value="ANNEXIN"/>
    <property type="match status" value="1"/>
</dbReference>
<dbReference type="Pfam" id="PF00191">
    <property type="entry name" value="Annexin"/>
    <property type="match status" value="3"/>
</dbReference>
<dbReference type="InterPro" id="IPR001464">
    <property type="entry name" value="Annexin"/>
</dbReference>
<evidence type="ECO:0000313" key="7">
    <source>
        <dbReference type="Proteomes" id="UP001642540"/>
    </source>
</evidence>
<dbReference type="PROSITE" id="PS51897">
    <property type="entry name" value="ANNEXIN_2"/>
    <property type="match status" value="2"/>
</dbReference>
<dbReference type="Gene3D" id="1.10.220.10">
    <property type="entry name" value="Annexin"/>
    <property type="match status" value="4"/>
</dbReference>
<evidence type="ECO:0000256" key="3">
    <source>
        <dbReference type="ARBA" id="ARBA00023216"/>
    </source>
</evidence>
<comment type="caution">
    <text evidence="6">The sequence shown here is derived from an EMBL/GenBank/DDBJ whole genome shotgun (WGS) entry which is preliminary data.</text>
</comment>
<comment type="domain">
    <text evidence="4">A pair of annexin repeats may form one binding site for calcium and phospholipid.</text>
</comment>
<dbReference type="PROSITE" id="PS00223">
    <property type="entry name" value="ANNEXIN_1"/>
    <property type="match status" value="1"/>
</dbReference>
<accession>A0ABP1RAM7</accession>
<evidence type="ECO:0000313" key="6">
    <source>
        <dbReference type="EMBL" id="CAL8124620.1"/>
    </source>
</evidence>
<keyword evidence="4" id="KW-0106">Calcium</keyword>